<evidence type="ECO:0000256" key="1">
    <source>
        <dbReference type="SAM" id="Phobius"/>
    </source>
</evidence>
<protein>
    <submittedName>
        <fullName evidence="2">Uncharacterized protein</fullName>
    </submittedName>
</protein>
<keyword evidence="1" id="KW-1133">Transmembrane helix</keyword>
<evidence type="ECO:0000313" key="3">
    <source>
        <dbReference type="Proteomes" id="UP001642540"/>
    </source>
</evidence>
<evidence type="ECO:0000313" key="2">
    <source>
        <dbReference type="EMBL" id="CAL8127783.1"/>
    </source>
</evidence>
<keyword evidence="1" id="KW-0472">Membrane</keyword>
<sequence length="511" mass="59036">MRFISINPDILRQQEATVWVGTQQHDSTVRMTWENIFFTNFKIILKQRYCAPNLVLILDSVFKLMSGSNCDFNNQLIHQLGVDEFQRTRTPTAFLWPINVFNSTVEFWCSKRLTYPTFASAILIFANENSNSISIGSFVDGISKSLYDFQTNRWTMSISFRSVSTPFGSTFTSLIEFWKRIHSSFHFRAETSGSKPITYNGMSLTTMLRSQVNDEKLETFRAFFKWTNCSNYEGCLNFYSELLKVSDANKVSILREVFPFGQSQIWYMFQVLFPKTNYFDSNIAAFLKPFTGFVWLYTISTIAIISAFLIWKGNGSAGSMLFLHYSIVFEQDDGRQFQKSRPWVKVMISLWIFTAIALRNFYNSSLYSMMAAERIPDEYPKSIMEFLGRKDFDLLVPEKTCDVFWRILHNFKFMIVTNTGSRVAPHLDSFYSRMLLKFSCSSSKTYIEALQNASNGNVANTYVFDSTKRTKNYAWLGIGSAPHFINPFKKDLVNLGLCVSGTVKVFGMLRF</sequence>
<dbReference type="Proteomes" id="UP001642540">
    <property type="component" value="Unassembled WGS sequence"/>
</dbReference>
<proteinExistence type="predicted"/>
<gene>
    <name evidence="2" type="ORF">ODALV1_LOCUS21967</name>
</gene>
<feature type="transmembrane region" description="Helical" evidence="1">
    <location>
        <begin position="292"/>
        <end position="311"/>
    </location>
</feature>
<reference evidence="2 3" key="1">
    <citation type="submission" date="2024-08" db="EMBL/GenBank/DDBJ databases">
        <authorList>
            <person name="Cucini C."/>
            <person name="Frati F."/>
        </authorList>
    </citation>
    <scope>NUCLEOTIDE SEQUENCE [LARGE SCALE GENOMIC DNA]</scope>
</reference>
<organism evidence="2 3">
    <name type="scientific">Orchesella dallaii</name>
    <dbReference type="NCBI Taxonomy" id="48710"/>
    <lineage>
        <taxon>Eukaryota</taxon>
        <taxon>Metazoa</taxon>
        <taxon>Ecdysozoa</taxon>
        <taxon>Arthropoda</taxon>
        <taxon>Hexapoda</taxon>
        <taxon>Collembola</taxon>
        <taxon>Entomobryomorpha</taxon>
        <taxon>Entomobryoidea</taxon>
        <taxon>Orchesellidae</taxon>
        <taxon>Orchesellinae</taxon>
        <taxon>Orchesella</taxon>
    </lineage>
</organism>
<keyword evidence="1" id="KW-0812">Transmembrane</keyword>
<comment type="caution">
    <text evidence="2">The sequence shown here is derived from an EMBL/GenBank/DDBJ whole genome shotgun (WGS) entry which is preliminary data.</text>
</comment>
<keyword evidence="3" id="KW-1185">Reference proteome</keyword>
<feature type="transmembrane region" description="Helical" evidence="1">
    <location>
        <begin position="343"/>
        <end position="362"/>
    </location>
</feature>
<dbReference type="EMBL" id="CAXLJM020000072">
    <property type="protein sequence ID" value="CAL8127783.1"/>
    <property type="molecule type" value="Genomic_DNA"/>
</dbReference>
<accession>A0ABP1RGP7</accession>
<name>A0ABP1RGP7_9HEXA</name>